<organism evidence="4 5">
    <name type="scientific">Niabella yanshanensis</name>
    <dbReference type="NCBI Taxonomy" id="577386"/>
    <lineage>
        <taxon>Bacteria</taxon>
        <taxon>Pseudomonadati</taxon>
        <taxon>Bacteroidota</taxon>
        <taxon>Chitinophagia</taxon>
        <taxon>Chitinophagales</taxon>
        <taxon>Chitinophagaceae</taxon>
        <taxon>Niabella</taxon>
    </lineage>
</organism>
<dbReference type="CDD" id="cd00564">
    <property type="entry name" value="TMP_TenI"/>
    <property type="match status" value="1"/>
</dbReference>
<reference evidence="4 5" key="1">
    <citation type="submission" date="2023-12" db="EMBL/GenBank/DDBJ databases">
        <title>Genome sequencing and assembly of bacterial species from a model synthetic community.</title>
        <authorList>
            <person name="Hogle S.L."/>
        </authorList>
    </citation>
    <scope>NUCLEOTIDE SEQUENCE [LARGE SCALE GENOMIC DNA]</scope>
    <source>
        <strain evidence="4 5">HAMBI_3031</strain>
    </source>
</reference>
<dbReference type="InterPro" id="IPR036206">
    <property type="entry name" value="ThiamineP_synth_sf"/>
</dbReference>
<dbReference type="PANTHER" id="PTHR20857">
    <property type="entry name" value="THIAMINE-PHOSPHATE PYROPHOSPHORYLASE"/>
    <property type="match status" value="1"/>
</dbReference>
<dbReference type="SUPFAM" id="SSF51391">
    <property type="entry name" value="Thiamin phosphate synthase"/>
    <property type="match status" value="1"/>
</dbReference>
<dbReference type="PANTHER" id="PTHR20857:SF23">
    <property type="entry name" value="THIAMINE BIOSYNTHETIC BIFUNCTIONAL ENZYME"/>
    <property type="match status" value="1"/>
</dbReference>
<keyword evidence="2" id="KW-0784">Thiamine biosynthesis</keyword>
<dbReference type="Pfam" id="PF02581">
    <property type="entry name" value="TMP-TENI"/>
    <property type="match status" value="1"/>
</dbReference>
<proteinExistence type="predicted"/>
<dbReference type="RefSeq" id="WP_114792698.1">
    <property type="nucleotide sequence ID" value="NZ_CP139960.1"/>
</dbReference>
<evidence type="ECO:0000256" key="2">
    <source>
        <dbReference type="ARBA" id="ARBA00022977"/>
    </source>
</evidence>
<dbReference type="EMBL" id="CP139960">
    <property type="protein sequence ID" value="WQD38776.1"/>
    <property type="molecule type" value="Genomic_DNA"/>
</dbReference>
<comment type="pathway">
    <text evidence="1">Cofactor biosynthesis; thiamine diphosphate biosynthesis.</text>
</comment>
<evidence type="ECO:0000259" key="3">
    <source>
        <dbReference type="Pfam" id="PF02581"/>
    </source>
</evidence>
<feature type="domain" description="Thiamine phosphate synthase/TenI" evidence="3">
    <location>
        <begin position="9"/>
        <end position="189"/>
    </location>
</feature>
<evidence type="ECO:0000313" key="5">
    <source>
        <dbReference type="Proteomes" id="UP001325680"/>
    </source>
</evidence>
<gene>
    <name evidence="4" type="ORF">U0035_01290</name>
</gene>
<dbReference type="InterPro" id="IPR022998">
    <property type="entry name" value="ThiamineP_synth_TenI"/>
</dbReference>
<protein>
    <submittedName>
        <fullName evidence="4">Thiamine phosphate synthase</fullName>
    </submittedName>
</protein>
<dbReference type="Gene3D" id="3.20.20.70">
    <property type="entry name" value="Aldolase class I"/>
    <property type="match status" value="1"/>
</dbReference>
<dbReference type="InterPro" id="IPR013785">
    <property type="entry name" value="Aldolase_TIM"/>
</dbReference>
<dbReference type="Proteomes" id="UP001325680">
    <property type="component" value="Chromosome"/>
</dbReference>
<name>A0ABZ0W6L8_9BACT</name>
<keyword evidence="5" id="KW-1185">Reference proteome</keyword>
<evidence type="ECO:0000256" key="1">
    <source>
        <dbReference type="ARBA" id="ARBA00004948"/>
    </source>
</evidence>
<sequence length="216" mass="24483">MNRKIQGEIYLIVDPSGNQDKLLNNLEKIVSEKIAAVQIWDNFLPNETPLQLIKQVRHLCHSQNIPVLINNRWELLNRINLDGVHFDKKPHDIVHLKRKIGRDLIIGITCNNDLSTVRWADENRLDYISFCSMFPSSTANSCELVNFDTIRSAHAITNMPFFLAGGINPDNIHTLAALSYSGIAVVSGIMNAADPLDQLKSYQVKIKETKNAIKYY</sequence>
<accession>A0ABZ0W6L8</accession>
<evidence type="ECO:0000313" key="4">
    <source>
        <dbReference type="EMBL" id="WQD38776.1"/>
    </source>
</evidence>